<dbReference type="Proteomes" id="UP000007151">
    <property type="component" value="Unassembled WGS sequence"/>
</dbReference>
<keyword evidence="3" id="KW-1185">Reference proteome</keyword>
<proteinExistence type="predicted"/>
<reference evidence="2 3" key="1">
    <citation type="journal article" date="2011" name="Cell">
        <title>The monarch butterfly genome yields insights into long-distance migration.</title>
        <authorList>
            <person name="Zhan S."/>
            <person name="Merlin C."/>
            <person name="Boore J.L."/>
            <person name="Reppert S.M."/>
        </authorList>
    </citation>
    <scope>NUCLEOTIDE SEQUENCE [LARGE SCALE GENOMIC DNA]</scope>
    <source>
        <strain evidence="2">F-2</strain>
    </source>
</reference>
<feature type="region of interest" description="Disordered" evidence="1">
    <location>
        <begin position="35"/>
        <end position="59"/>
    </location>
</feature>
<organism evidence="2 3">
    <name type="scientific">Danaus plexippus plexippus</name>
    <dbReference type="NCBI Taxonomy" id="278856"/>
    <lineage>
        <taxon>Eukaryota</taxon>
        <taxon>Metazoa</taxon>
        <taxon>Ecdysozoa</taxon>
        <taxon>Arthropoda</taxon>
        <taxon>Hexapoda</taxon>
        <taxon>Insecta</taxon>
        <taxon>Pterygota</taxon>
        <taxon>Neoptera</taxon>
        <taxon>Endopterygota</taxon>
        <taxon>Lepidoptera</taxon>
        <taxon>Glossata</taxon>
        <taxon>Ditrysia</taxon>
        <taxon>Papilionoidea</taxon>
        <taxon>Nymphalidae</taxon>
        <taxon>Danainae</taxon>
        <taxon>Danaini</taxon>
        <taxon>Danaina</taxon>
        <taxon>Danaus</taxon>
        <taxon>Danaus</taxon>
    </lineage>
</organism>
<feature type="region of interest" description="Disordered" evidence="1">
    <location>
        <begin position="1"/>
        <end position="21"/>
    </location>
</feature>
<evidence type="ECO:0000256" key="1">
    <source>
        <dbReference type="SAM" id="MobiDB-lite"/>
    </source>
</evidence>
<dbReference type="AlphaFoldDB" id="A0A212F7N6"/>
<dbReference type="EMBL" id="AGBW02009848">
    <property type="protein sequence ID" value="OWR49757.1"/>
    <property type="molecule type" value="Genomic_DNA"/>
</dbReference>
<dbReference type="InParanoid" id="A0A212F7N6"/>
<sequence>MPSAPSLQGPADEVDFRGPQPRARMEYAANIISDDTYAPTPTRHTSGAPTVASAGPWLPPDTTHDTPYLFTTILMISPTRLTKYYYKDFTQHHTVHATV</sequence>
<dbReference type="KEGG" id="dpl:KGM_202941"/>
<comment type="caution">
    <text evidence="2">The sequence shown here is derived from an EMBL/GenBank/DDBJ whole genome shotgun (WGS) entry which is preliminary data.</text>
</comment>
<evidence type="ECO:0000313" key="3">
    <source>
        <dbReference type="Proteomes" id="UP000007151"/>
    </source>
</evidence>
<evidence type="ECO:0000313" key="2">
    <source>
        <dbReference type="EMBL" id="OWR49757.1"/>
    </source>
</evidence>
<accession>A0A212F7N6</accession>
<gene>
    <name evidence="2" type="ORF">KGM_202941</name>
</gene>
<protein>
    <submittedName>
        <fullName evidence="2">Uncharacterized protein</fullName>
    </submittedName>
</protein>
<name>A0A212F7N6_DANPL</name>